<dbReference type="EMBL" id="JBBKAR010000007">
    <property type="protein sequence ID" value="MEJ8302896.1"/>
    <property type="molecule type" value="Genomic_DNA"/>
</dbReference>
<name>A0ACC6P7K5_9BACL</name>
<organism evidence="1 2">
    <name type="scientific">Saccharibacillus sacchari</name>
    <dbReference type="NCBI Taxonomy" id="456493"/>
    <lineage>
        <taxon>Bacteria</taxon>
        <taxon>Bacillati</taxon>
        <taxon>Bacillota</taxon>
        <taxon>Bacilli</taxon>
        <taxon>Bacillales</taxon>
        <taxon>Paenibacillaceae</taxon>
        <taxon>Saccharibacillus</taxon>
    </lineage>
</organism>
<evidence type="ECO:0000313" key="2">
    <source>
        <dbReference type="Proteomes" id="UP001380953"/>
    </source>
</evidence>
<reference evidence="1" key="1">
    <citation type="submission" date="2024-03" db="EMBL/GenBank/DDBJ databases">
        <title>Whole genome sequecning of epiphytes from Marcgravia umbellata leaves.</title>
        <authorList>
            <person name="Kumar G."/>
            <person name="Savka M.A."/>
        </authorList>
    </citation>
    <scope>NUCLEOTIDE SEQUENCE</scope>
    <source>
        <strain evidence="1">RIT_BL5</strain>
    </source>
</reference>
<gene>
    <name evidence="1" type="ORF">WKI47_03095</name>
</gene>
<proteinExistence type="predicted"/>
<protein>
    <submittedName>
        <fullName evidence="1">RHS repeat-associated core domain-containing protein</fullName>
    </submittedName>
</protein>
<dbReference type="Proteomes" id="UP001380953">
    <property type="component" value="Unassembled WGS sequence"/>
</dbReference>
<evidence type="ECO:0000313" key="1">
    <source>
        <dbReference type="EMBL" id="MEJ8302896.1"/>
    </source>
</evidence>
<keyword evidence="2" id="KW-1185">Reference proteome</keyword>
<accession>A0ACC6P7K5</accession>
<comment type="caution">
    <text evidence="1">The sequence shown here is derived from an EMBL/GenBank/DDBJ whole genome shotgun (WGS) entry which is preliminary data.</text>
</comment>
<sequence>MIYREDASNQKAYYQHNGHGDVTGLVKADGTTLNSYTYDIWGNPLTSNVQVENPFGYSGEFWDEDTGLQYLRSRWYDPSIGRFIQEDTFEGYVNRPSSLNLYTYVENNPLKYTDPSGHECREGAVSGGGGGGVSIPTKPSTPAKYNVKSGTPQNMPSSNSPNVTFYRAVSPNEFKEIQRTGKFNLLPTGFSEKQFGYNINEVKKFTDFDTDYAAIIQVKMPRSEFNKIKNSNDSLDPYLFKSGTLSIPESELNAFNLLEKWISRVY</sequence>